<keyword evidence="9" id="KW-0472">Membrane</keyword>
<name>A0A9P9F8W5_9HYPO</name>
<dbReference type="PRINTS" id="PR00747">
    <property type="entry name" value="GLYHDRLASE47"/>
</dbReference>
<keyword evidence="6" id="KW-0106">Calcium</keyword>
<evidence type="ECO:0000256" key="1">
    <source>
        <dbReference type="ARBA" id="ARBA00001913"/>
    </source>
</evidence>
<evidence type="ECO:0000256" key="6">
    <source>
        <dbReference type="PIRSR" id="PIRSR601382-2"/>
    </source>
</evidence>
<dbReference type="Gene3D" id="1.50.10.10">
    <property type="match status" value="1"/>
</dbReference>
<keyword evidence="5 7" id="KW-1015">Disulfide bond</keyword>
<dbReference type="EC" id="3.2.1.-" evidence="8"/>
<keyword evidence="11" id="KW-1185">Reference proteome</keyword>
<dbReference type="InterPro" id="IPR036026">
    <property type="entry name" value="Seven-hairpin_glycosidases"/>
</dbReference>
<feature type="disulfide bond" evidence="7">
    <location>
        <begin position="390"/>
        <end position="419"/>
    </location>
</feature>
<evidence type="ECO:0000256" key="8">
    <source>
        <dbReference type="RuleBase" id="RU361193"/>
    </source>
</evidence>
<dbReference type="EMBL" id="JAGMUU010000004">
    <property type="protein sequence ID" value="KAH7155870.1"/>
    <property type="molecule type" value="Genomic_DNA"/>
</dbReference>
<dbReference type="InterPro" id="IPR012341">
    <property type="entry name" value="6hp_glycosidase-like_sf"/>
</dbReference>
<proteinExistence type="inferred from homology"/>
<keyword evidence="4 8" id="KW-0378">Hydrolase</keyword>
<comment type="cofactor">
    <cofactor evidence="1 6">
        <name>Ca(2+)</name>
        <dbReference type="ChEBI" id="CHEBI:29108"/>
    </cofactor>
</comment>
<dbReference type="Pfam" id="PF01532">
    <property type="entry name" value="Glyco_hydro_47"/>
    <property type="match status" value="1"/>
</dbReference>
<comment type="similarity">
    <text evidence="3 8">Belongs to the glycosyl hydrolase 47 family.</text>
</comment>
<dbReference type="OrthoDB" id="8118055at2759"/>
<organism evidence="10 11">
    <name type="scientific">Dactylonectria estremocensis</name>
    <dbReference type="NCBI Taxonomy" id="1079267"/>
    <lineage>
        <taxon>Eukaryota</taxon>
        <taxon>Fungi</taxon>
        <taxon>Dikarya</taxon>
        <taxon>Ascomycota</taxon>
        <taxon>Pezizomycotina</taxon>
        <taxon>Sordariomycetes</taxon>
        <taxon>Hypocreomycetidae</taxon>
        <taxon>Hypocreales</taxon>
        <taxon>Nectriaceae</taxon>
        <taxon>Dactylonectria</taxon>
    </lineage>
</organism>
<reference evidence="10" key="1">
    <citation type="journal article" date="2021" name="Nat. Commun.">
        <title>Genetic determinants of endophytism in the Arabidopsis root mycobiome.</title>
        <authorList>
            <person name="Mesny F."/>
            <person name="Miyauchi S."/>
            <person name="Thiergart T."/>
            <person name="Pickel B."/>
            <person name="Atanasova L."/>
            <person name="Karlsson M."/>
            <person name="Huettel B."/>
            <person name="Barry K.W."/>
            <person name="Haridas S."/>
            <person name="Chen C."/>
            <person name="Bauer D."/>
            <person name="Andreopoulos W."/>
            <person name="Pangilinan J."/>
            <person name="LaButti K."/>
            <person name="Riley R."/>
            <person name="Lipzen A."/>
            <person name="Clum A."/>
            <person name="Drula E."/>
            <person name="Henrissat B."/>
            <person name="Kohler A."/>
            <person name="Grigoriev I.V."/>
            <person name="Martin F.M."/>
            <person name="Hacquard S."/>
        </authorList>
    </citation>
    <scope>NUCLEOTIDE SEQUENCE</scope>
    <source>
        <strain evidence="10">MPI-CAGE-AT-0021</strain>
    </source>
</reference>
<dbReference type="PANTHER" id="PTHR11742:SF89">
    <property type="entry name" value="ALPHA-1,2-MANNOSIDASE"/>
    <property type="match status" value="1"/>
</dbReference>
<dbReference type="AlphaFoldDB" id="A0A9P9F8W5"/>
<dbReference type="Proteomes" id="UP000717696">
    <property type="component" value="Unassembled WGS sequence"/>
</dbReference>
<feature type="binding site" evidence="6">
    <location>
        <position position="560"/>
    </location>
    <ligand>
        <name>Ca(2+)</name>
        <dbReference type="ChEBI" id="CHEBI:29108"/>
    </ligand>
</feature>
<dbReference type="InterPro" id="IPR001382">
    <property type="entry name" value="Glyco_hydro_47"/>
</dbReference>
<keyword evidence="9" id="KW-1133">Transmembrane helix</keyword>
<keyword evidence="6" id="KW-0479">Metal-binding</keyword>
<evidence type="ECO:0000313" key="11">
    <source>
        <dbReference type="Proteomes" id="UP000717696"/>
    </source>
</evidence>
<comment type="caution">
    <text evidence="10">The sequence shown here is derived from an EMBL/GenBank/DDBJ whole genome shotgun (WGS) entry which is preliminary data.</text>
</comment>
<sequence>MAVGLPFNASRVLLGVIIAIILLVGYFTNVSHPLFSHDTGPIEFVASSYSWANHTRKHPIAKKDMAKLPEGKPAKLPSIQHQYFSAPKTEEGVKELEDKRNDIKHAFAQSWAAYEKHAWGHDELKPLSMGSHDSLSGWGATIIDALDTLWLMDMKPEFRRAARHVARINWSNSTTEACDLFDTNTRFLGGLLSAYELSGEGVLLSKAIEVGDLLYAAFDNYEHMPPQSITFQDLKLGRGHPEQKQSTAALGSMSLEFTRLSQLTGDIKYYDAINRITLAFDKSQNTTFIPGLWPTEIDVLHNFDVKVSSSFSLGDGGGSVYEYLLKQYVLLRGQAPIYEKMYTDALDSILDTLLFRPMLPKKEDVLIMGKADVANDGVISLRPHLEHLSCFAGGMVAMGGKLFKRDEHVVLGDKLTRGCAYAYAAFPHGVMPEISTLTACPSLDPCDFRTTSIRAAPDGFNTKDKRYALRPEAIESIFILYRITGNDEYRAMAWDMWQAVKKATKTPQSTFAEVADVTLGEMTHGDSMQGFWMSATLKYFFLIFSDEKTVLHLDDWVFNTEGHPLKWK</sequence>
<evidence type="ECO:0000256" key="7">
    <source>
        <dbReference type="PIRSR" id="PIRSR601382-3"/>
    </source>
</evidence>
<dbReference type="SUPFAM" id="SSF48225">
    <property type="entry name" value="Seven-hairpin glycosidases"/>
    <property type="match status" value="1"/>
</dbReference>
<dbReference type="GO" id="GO:0036503">
    <property type="term" value="P:ERAD pathway"/>
    <property type="evidence" value="ECO:0007669"/>
    <property type="project" value="UniProtKB-ARBA"/>
</dbReference>
<keyword evidence="8" id="KW-0326">Glycosidase</keyword>
<dbReference type="GO" id="GO:0005509">
    <property type="term" value="F:calcium ion binding"/>
    <property type="evidence" value="ECO:0007669"/>
    <property type="project" value="InterPro"/>
</dbReference>
<comment type="pathway">
    <text evidence="2">Protein modification; protein glycosylation.</text>
</comment>
<dbReference type="GO" id="GO:0005975">
    <property type="term" value="P:carbohydrate metabolic process"/>
    <property type="evidence" value="ECO:0007669"/>
    <property type="project" value="InterPro"/>
</dbReference>
<gene>
    <name evidence="10" type="ORF">B0J13DRAFT_582687</name>
</gene>
<evidence type="ECO:0000256" key="3">
    <source>
        <dbReference type="ARBA" id="ARBA00007658"/>
    </source>
</evidence>
<feature type="transmembrane region" description="Helical" evidence="9">
    <location>
        <begin position="12"/>
        <end position="28"/>
    </location>
</feature>
<dbReference type="GO" id="GO:0005783">
    <property type="term" value="C:endoplasmic reticulum"/>
    <property type="evidence" value="ECO:0007669"/>
    <property type="project" value="TreeGrafter"/>
</dbReference>
<dbReference type="InterPro" id="IPR050749">
    <property type="entry name" value="Glycosyl_Hydrolase_47"/>
</dbReference>
<evidence type="ECO:0000313" key="10">
    <source>
        <dbReference type="EMBL" id="KAH7155870.1"/>
    </source>
</evidence>
<keyword evidence="9" id="KW-0812">Transmembrane</keyword>
<dbReference type="GO" id="GO:0016020">
    <property type="term" value="C:membrane"/>
    <property type="evidence" value="ECO:0007669"/>
    <property type="project" value="InterPro"/>
</dbReference>
<dbReference type="PANTHER" id="PTHR11742">
    <property type="entry name" value="MANNOSYL-OLIGOSACCHARIDE ALPHA-1,2-MANNOSIDASE-RELATED"/>
    <property type="match status" value="1"/>
</dbReference>
<evidence type="ECO:0000256" key="9">
    <source>
        <dbReference type="SAM" id="Phobius"/>
    </source>
</evidence>
<accession>A0A9P9F8W5</accession>
<protein>
    <recommendedName>
        <fullName evidence="8">alpha-1,2-Mannosidase</fullName>
        <ecNumber evidence="8">3.2.1.-</ecNumber>
    </recommendedName>
</protein>
<evidence type="ECO:0000256" key="4">
    <source>
        <dbReference type="ARBA" id="ARBA00022801"/>
    </source>
</evidence>
<evidence type="ECO:0000256" key="5">
    <source>
        <dbReference type="ARBA" id="ARBA00023157"/>
    </source>
</evidence>
<dbReference type="GO" id="GO:0004571">
    <property type="term" value="F:mannosyl-oligosaccharide 1,2-alpha-mannosidase activity"/>
    <property type="evidence" value="ECO:0007669"/>
    <property type="project" value="InterPro"/>
</dbReference>
<evidence type="ECO:0000256" key="2">
    <source>
        <dbReference type="ARBA" id="ARBA00004922"/>
    </source>
</evidence>